<dbReference type="PANTHER" id="PTHR37042:SF4">
    <property type="entry name" value="OUTER MEMBRANE PROTEIN RV1973"/>
    <property type="match status" value="1"/>
</dbReference>
<dbReference type="EMBL" id="JAKKOR010000011">
    <property type="protein sequence ID" value="MCF8589606.1"/>
    <property type="molecule type" value="Genomic_DNA"/>
</dbReference>
<organism evidence="5 6">
    <name type="scientific">Gordonia liuliyuniae</name>
    <dbReference type="NCBI Taxonomy" id="2911517"/>
    <lineage>
        <taxon>Bacteria</taxon>
        <taxon>Bacillati</taxon>
        <taxon>Actinomycetota</taxon>
        <taxon>Actinomycetes</taxon>
        <taxon>Mycobacteriales</taxon>
        <taxon>Gordoniaceae</taxon>
        <taxon>Gordonia</taxon>
    </lineage>
</organism>
<evidence type="ECO:0000313" key="6">
    <source>
        <dbReference type="Proteomes" id="UP001200110"/>
    </source>
</evidence>
<dbReference type="RefSeq" id="WP_236998844.1">
    <property type="nucleotide sequence ID" value="NZ_JAKKOR010000011.1"/>
</dbReference>
<feature type="compositionally biased region" description="Acidic residues" evidence="3">
    <location>
        <begin position="71"/>
        <end position="83"/>
    </location>
</feature>
<evidence type="ECO:0000256" key="4">
    <source>
        <dbReference type="SAM" id="Phobius"/>
    </source>
</evidence>
<dbReference type="PANTHER" id="PTHR37042">
    <property type="entry name" value="OUTER MEMBRANE PROTEIN RV1973"/>
    <property type="match status" value="1"/>
</dbReference>
<feature type="compositionally biased region" description="Basic and acidic residues" evidence="3">
    <location>
        <begin position="1"/>
        <end position="10"/>
    </location>
</feature>
<evidence type="ECO:0000256" key="3">
    <source>
        <dbReference type="SAM" id="MobiDB-lite"/>
    </source>
</evidence>
<feature type="compositionally biased region" description="Basic and acidic residues" evidence="3">
    <location>
        <begin position="89"/>
        <end position="103"/>
    </location>
</feature>
<keyword evidence="4" id="KW-0812">Transmembrane</keyword>
<dbReference type="Proteomes" id="UP001200110">
    <property type="component" value="Unassembled WGS sequence"/>
</dbReference>
<comment type="subcellular location">
    <subcellularLocation>
        <location evidence="1">Membrane</location>
    </subcellularLocation>
</comment>
<reference evidence="5 6" key="1">
    <citation type="submission" date="2022-01" db="EMBL/GenBank/DDBJ databases">
        <authorList>
            <person name="Huang Y."/>
        </authorList>
    </citation>
    <scope>NUCLEOTIDE SEQUENCE [LARGE SCALE GENOMIC DNA]</scope>
    <source>
        <strain evidence="5 6">HY366</strain>
    </source>
</reference>
<keyword evidence="2 4" id="KW-0472">Membrane</keyword>
<evidence type="ECO:0000256" key="1">
    <source>
        <dbReference type="ARBA" id="ARBA00004370"/>
    </source>
</evidence>
<feature type="transmembrane region" description="Helical" evidence="4">
    <location>
        <begin position="119"/>
        <end position="143"/>
    </location>
</feature>
<sequence length="278" mass="29797">MVRTDHEDGGVLRSPGSGPDGGPGPDEDAQKAAVKRTSPLARRRKPGKKDAAEPDQTAGADQTPADAGASETDEAPQPEDAADEPAVSADDRTRGVSYRDRRPSVKAPVGSGRSSSSTVIIAVAGALGVIVLVAAVVLSVVFATASARIDDKRELRAEYDQFAQEVVVKLTTLNKDNADSMLDFMNKHTSGRALQEMRESMKQATDLIREDDMKTKTTVVASAVEKADEDTGSVLVVFVWESTAPEAPDKPVIETFRSRIDITQINDDMKLTNYEWVG</sequence>
<evidence type="ECO:0000313" key="5">
    <source>
        <dbReference type="EMBL" id="MCF8589606.1"/>
    </source>
</evidence>
<name>A0ABS9IVL4_9ACTN</name>
<keyword evidence="6" id="KW-1185">Reference proteome</keyword>
<proteinExistence type="predicted"/>
<keyword evidence="4" id="KW-1133">Transmembrane helix</keyword>
<feature type="region of interest" description="Disordered" evidence="3">
    <location>
        <begin position="1"/>
        <end position="113"/>
    </location>
</feature>
<accession>A0ABS9IVL4</accession>
<protein>
    <recommendedName>
        <fullName evidence="7">Mce-associated membrane protein</fullName>
    </recommendedName>
</protein>
<comment type="caution">
    <text evidence="5">The sequence shown here is derived from an EMBL/GenBank/DDBJ whole genome shotgun (WGS) entry which is preliminary data.</text>
</comment>
<evidence type="ECO:0000256" key="2">
    <source>
        <dbReference type="ARBA" id="ARBA00023136"/>
    </source>
</evidence>
<gene>
    <name evidence="5" type="ORF">L5G33_14175</name>
</gene>
<evidence type="ECO:0008006" key="7">
    <source>
        <dbReference type="Google" id="ProtNLM"/>
    </source>
</evidence>